<evidence type="ECO:0000313" key="4">
    <source>
        <dbReference type="EMBL" id="WOJ95050.1"/>
    </source>
</evidence>
<dbReference type="PANTHER" id="PTHR10605:SF56">
    <property type="entry name" value="BIFUNCTIONAL HEPARAN SULFATE N-DEACETYLASE_N-SULFOTRANSFERASE"/>
    <property type="match status" value="1"/>
</dbReference>
<dbReference type="EC" id="2.8.2.-" evidence="4"/>
<sequence length="302" mass="35275">MSTVSTSMAHNEQLEPSHFRRSVELWVRHRFRAATAPLRALPQSIIIGTQKAGTSSLYSYLEQHPQLAASQHPSKSWVSEKEVHYFSGGSQPGDDYYSKGLNWYRSHFPLRKQLGSHVQAFEATPLYLFHPLAANRIRSILPDVKLLVLLRDPVERSISSYFHQVREQREFLPILEAFQEEGVRLSQSIMESDYNSFDFLYHSYLARSRYREQLDRYFALFPREQIQIHCSEDFFANPETVLRSIFEFLGVDPDFRVPNLEAMNVGSNRGKVDVEVYNYLADYFRPHNKALFELTGREFPWV</sequence>
<dbReference type="Gene3D" id="3.40.50.300">
    <property type="entry name" value="P-loop containing nucleotide triphosphate hydrolases"/>
    <property type="match status" value="1"/>
</dbReference>
<keyword evidence="2" id="KW-0325">Glycoprotein</keyword>
<keyword evidence="5" id="KW-1185">Reference proteome</keyword>
<dbReference type="EMBL" id="CP136864">
    <property type="protein sequence ID" value="WOJ95050.1"/>
    <property type="molecule type" value="Genomic_DNA"/>
</dbReference>
<feature type="domain" description="Sulfotransferase" evidence="3">
    <location>
        <begin position="42"/>
        <end position="252"/>
    </location>
</feature>
<evidence type="ECO:0000313" key="5">
    <source>
        <dbReference type="Proteomes" id="UP001626537"/>
    </source>
</evidence>
<dbReference type="PANTHER" id="PTHR10605">
    <property type="entry name" value="HEPARAN SULFATE SULFOTRANSFERASE"/>
    <property type="match status" value="1"/>
</dbReference>
<dbReference type="SUPFAM" id="SSF52540">
    <property type="entry name" value="P-loop containing nucleoside triphosphate hydrolases"/>
    <property type="match status" value="1"/>
</dbReference>
<gene>
    <name evidence="4" type="ORF">R0135_07730</name>
</gene>
<dbReference type="InterPro" id="IPR037359">
    <property type="entry name" value="NST/OST"/>
</dbReference>
<proteinExistence type="predicted"/>
<evidence type="ECO:0000259" key="3">
    <source>
        <dbReference type="Pfam" id="PF00685"/>
    </source>
</evidence>
<name>A0ABZ0I7C9_9GAMM</name>
<accession>A0ABZ0I7C9</accession>
<reference evidence="4 5" key="1">
    <citation type="submission" date="2023-10" db="EMBL/GenBank/DDBJ databases">
        <title>Two novel species belonging to the OM43/NOR5 clade.</title>
        <authorList>
            <person name="Park M."/>
        </authorList>
    </citation>
    <scope>NUCLEOTIDE SEQUENCE [LARGE SCALE GENOMIC DNA]</scope>
    <source>
        <strain evidence="4 5">IMCC43200</strain>
    </source>
</reference>
<evidence type="ECO:0000256" key="2">
    <source>
        <dbReference type="ARBA" id="ARBA00023180"/>
    </source>
</evidence>
<dbReference type="GO" id="GO:0016740">
    <property type="term" value="F:transferase activity"/>
    <property type="evidence" value="ECO:0007669"/>
    <property type="project" value="UniProtKB-KW"/>
</dbReference>
<dbReference type="InterPro" id="IPR027417">
    <property type="entry name" value="P-loop_NTPase"/>
</dbReference>
<organism evidence="4 5">
    <name type="scientific">Congregibacter variabilis</name>
    <dbReference type="NCBI Taxonomy" id="3081200"/>
    <lineage>
        <taxon>Bacteria</taxon>
        <taxon>Pseudomonadati</taxon>
        <taxon>Pseudomonadota</taxon>
        <taxon>Gammaproteobacteria</taxon>
        <taxon>Cellvibrionales</taxon>
        <taxon>Halieaceae</taxon>
        <taxon>Congregibacter</taxon>
    </lineage>
</organism>
<dbReference type="Proteomes" id="UP001626537">
    <property type="component" value="Chromosome"/>
</dbReference>
<dbReference type="RefSeq" id="WP_407349683.1">
    <property type="nucleotide sequence ID" value="NZ_CP136864.1"/>
</dbReference>
<dbReference type="Pfam" id="PF00685">
    <property type="entry name" value="Sulfotransfer_1"/>
    <property type="match status" value="1"/>
</dbReference>
<evidence type="ECO:0000256" key="1">
    <source>
        <dbReference type="ARBA" id="ARBA00022679"/>
    </source>
</evidence>
<dbReference type="InterPro" id="IPR000863">
    <property type="entry name" value="Sulfotransferase_dom"/>
</dbReference>
<protein>
    <submittedName>
        <fullName evidence="4">Sulfotransferase</fullName>
        <ecNumber evidence="4">2.8.2.-</ecNumber>
    </submittedName>
</protein>
<keyword evidence="1 4" id="KW-0808">Transferase</keyword>